<keyword evidence="1" id="KW-0812">Transmembrane</keyword>
<reference evidence="2 3" key="1">
    <citation type="submission" date="2017-08" db="EMBL/GenBank/DDBJ databases">
        <title>Lysobacter sylvestris genome.</title>
        <authorList>
            <person name="Zhang D.-C."/>
            <person name="Albuquerque L."/>
            <person name="Franca L."/>
            <person name="Froufe H.J.C."/>
            <person name="Barroso C."/>
            <person name="Egas C."/>
            <person name="Da Costa M."/>
            <person name="Margesin R."/>
        </authorList>
    </citation>
    <scope>NUCLEOTIDE SEQUENCE [LARGE SCALE GENOMIC DNA]</scope>
    <source>
        <strain evidence="2 3">AM20-91</strain>
    </source>
</reference>
<dbReference type="RefSeq" id="WP_205756876.1">
    <property type="nucleotide sequence ID" value="NZ_NPZB01000001.1"/>
</dbReference>
<sequence>MTSMRAFIGYFARLSAGKIALWCYLCWYLATVAANFDPSPSIWLSSLGISGIIGIALLLSVSGTPDRWQTLRLFMMPFCVSSFSSLIKGKNYVLVFPPTLRENLLPIACCAAFLLFTAIANKARILPRS</sequence>
<name>A0A2K1Q3X5_9GAMM</name>
<keyword evidence="1" id="KW-1133">Transmembrane helix</keyword>
<dbReference type="EMBL" id="NPZB01000001">
    <property type="protein sequence ID" value="PNS09738.1"/>
    <property type="molecule type" value="Genomic_DNA"/>
</dbReference>
<feature type="transmembrane region" description="Helical" evidence="1">
    <location>
        <begin position="7"/>
        <end position="30"/>
    </location>
</feature>
<proteinExistence type="predicted"/>
<organism evidence="2 3">
    <name type="scientific">Solilutibacter silvestris</name>
    <dbReference type="NCBI Taxonomy" id="1645665"/>
    <lineage>
        <taxon>Bacteria</taxon>
        <taxon>Pseudomonadati</taxon>
        <taxon>Pseudomonadota</taxon>
        <taxon>Gammaproteobacteria</taxon>
        <taxon>Lysobacterales</taxon>
        <taxon>Lysobacteraceae</taxon>
        <taxon>Solilutibacter</taxon>
    </lineage>
</organism>
<dbReference type="Proteomes" id="UP000236220">
    <property type="component" value="Unassembled WGS sequence"/>
</dbReference>
<gene>
    <name evidence="2" type="ORF">Lysil_1367</name>
</gene>
<evidence type="ECO:0000313" key="3">
    <source>
        <dbReference type="Proteomes" id="UP000236220"/>
    </source>
</evidence>
<dbReference type="AlphaFoldDB" id="A0A2K1Q3X5"/>
<accession>A0A2K1Q3X5</accession>
<feature type="transmembrane region" description="Helical" evidence="1">
    <location>
        <begin position="42"/>
        <end position="61"/>
    </location>
</feature>
<keyword evidence="3" id="KW-1185">Reference proteome</keyword>
<protein>
    <submittedName>
        <fullName evidence="2">Uncharacterized protein</fullName>
    </submittedName>
</protein>
<feature type="transmembrane region" description="Helical" evidence="1">
    <location>
        <begin position="73"/>
        <end position="92"/>
    </location>
</feature>
<evidence type="ECO:0000256" key="1">
    <source>
        <dbReference type="SAM" id="Phobius"/>
    </source>
</evidence>
<evidence type="ECO:0000313" key="2">
    <source>
        <dbReference type="EMBL" id="PNS09738.1"/>
    </source>
</evidence>
<keyword evidence="1" id="KW-0472">Membrane</keyword>
<feature type="transmembrane region" description="Helical" evidence="1">
    <location>
        <begin position="104"/>
        <end position="121"/>
    </location>
</feature>
<comment type="caution">
    <text evidence="2">The sequence shown here is derived from an EMBL/GenBank/DDBJ whole genome shotgun (WGS) entry which is preliminary data.</text>
</comment>